<dbReference type="EC" id="2.7.7.7" evidence="1"/>
<evidence type="ECO:0000256" key="5">
    <source>
        <dbReference type="ARBA" id="ARBA00022705"/>
    </source>
</evidence>
<gene>
    <name evidence="9" type="ORF">K1X13_06305</name>
</gene>
<dbReference type="PANTHER" id="PTHR11669">
    <property type="entry name" value="REPLICATION FACTOR C / DNA POLYMERASE III GAMMA-TAU SUBUNIT"/>
    <property type="match status" value="1"/>
</dbReference>
<evidence type="ECO:0000256" key="1">
    <source>
        <dbReference type="ARBA" id="ARBA00012417"/>
    </source>
</evidence>
<dbReference type="Proteomes" id="UP000754710">
    <property type="component" value="Unassembled WGS sequence"/>
</dbReference>
<keyword evidence="5" id="KW-0235">DNA replication</keyword>
<evidence type="ECO:0000256" key="4">
    <source>
        <dbReference type="ARBA" id="ARBA00022695"/>
    </source>
</evidence>
<sequence>MTTSPARVSGPAPGTGSVWDGLVGQSAAIETLRRAVAGQGMTHAWLFTGPPGSGRSNAALAFAAALQCEQGGCGHCLACTTALAGSHADVSVTRTDRAVIQVGGMRELVLRSALAPVGHRWQVMVVEDADRLNDSSGNALLKAIEEPTARTVWLLCAPTVEDVLPTIRSRCRNVVLATPSTADVADFLVRRNGVPDGIAAFAARASQGHIGRARALALDEKTRNRRHEVVSIPSGLTSLGACMNAAANLVDLAKDETEAITEATNDREKLELEAVYGSDPKAKRSRAYRAALGSLTDSQKQRARRRTLDVVDRCLMDLLSVYRDAIAVQTGAPGELVNEELRAEISTLARRSTPEQNLRRIDAIFAAREKMLEFTVPPLLALESMMLSLRI</sequence>
<name>A0ABS7RIV0_9ACTN</name>
<organism evidence="9 10">
    <name type="scientific">Nocardioides jiangsuensis</name>
    <dbReference type="NCBI Taxonomy" id="2866161"/>
    <lineage>
        <taxon>Bacteria</taxon>
        <taxon>Bacillati</taxon>
        <taxon>Actinomycetota</taxon>
        <taxon>Actinomycetes</taxon>
        <taxon>Propionibacteriales</taxon>
        <taxon>Nocardioidaceae</taxon>
        <taxon>Nocardioides</taxon>
    </lineage>
</organism>
<dbReference type="Pfam" id="PF09115">
    <property type="entry name" value="DNApol3-delta_C"/>
    <property type="match status" value="1"/>
</dbReference>
<evidence type="ECO:0000256" key="6">
    <source>
        <dbReference type="ARBA" id="ARBA00022932"/>
    </source>
</evidence>
<evidence type="ECO:0000256" key="3">
    <source>
        <dbReference type="ARBA" id="ARBA00022679"/>
    </source>
</evidence>
<accession>A0ABS7RIV0</accession>
<comment type="caution">
    <text evidence="9">The sequence shown here is derived from an EMBL/GenBank/DDBJ whole genome shotgun (WGS) entry which is preliminary data.</text>
</comment>
<comment type="catalytic activity">
    <reaction evidence="7">
        <text>DNA(n) + a 2'-deoxyribonucleoside 5'-triphosphate = DNA(n+1) + diphosphate</text>
        <dbReference type="Rhea" id="RHEA:22508"/>
        <dbReference type="Rhea" id="RHEA-COMP:17339"/>
        <dbReference type="Rhea" id="RHEA-COMP:17340"/>
        <dbReference type="ChEBI" id="CHEBI:33019"/>
        <dbReference type="ChEBI" id="CHEBI:61560"/>
        <dbReference type="ChEBI" id="CHEBI:173112"/>
        <dbReference type="EC" id="2.7.7.7"/>
    </reaction>
</comment>
<dbReference type="InterPro" id="IPR027417">
    <property type="entry name" value="P-loop_NTPase"/>
</dbReference>
<dbReference type="NCBIfam" id="NF005926">
    <property type="entry name" value="PRK07940.1"/>
    <property type="match status" value="1"/>
</dbReference>
<evidence type="ECO:0000313" key="9">
    <source>
        <dbReference type="EMBL" id="MBY9074427.1"/>
    </source>
</evidence>
<dbReference type="Pfam" id="PF13177">
    <property type="entry name" value="DNA_pol3_delta2"/>
    <property type="match status" value="1"/>
</dbReference>
<keyword evidence="6" id="KW-0239">DNA-directed DNA polymerase</keyword>
<dbReference type="GO" id="GO:0003887">
    <property type="term" value="F:DNA-directed DNA polymerase activity"/>
    <property type="evidence" value="ECO:0007669"/>
    <property type="project" value="UniProtKB-EC"/>
</dbReference>
<proteinExistence type="predicted"/>
<evidence type="ECO:0000313" key="10">
    <source>
        <dbReference type="Proteomes" id="UP000754710"/>
    </source>
</evidence>
<protein>
    <recommendedName>
        <fullName evidence="2">DNA polymerase III subunit delta'</fullName>
        <ecNumber evidence="1">2.7.7.7</ecNumber>
    </recommendedName>
</protein>
<dbReference type="InterPro" id="IPR050238">
    <property type="entry name" value="DNA_Rep/Repair_Clamp_Loader"/>
</dbReference>
<evidence type="ECO:0000256" key="7">
    <source>
        <dbReference type="ARBA" id="ARBA00049244"/>
    </source>
</evidence>
<evidence type="ECO:0000259" key="8">
    <source>
        <dbReference type="Pfam" id="PF09115"/>
    </source>
</evidence>
<evidence type="ECO:0000256" key="2">
    <source>
        <dbReference type="ARBA" id="ARBA00014363"/>
    </source>
</evidence>
<keyword evidence="10" id="KW-1185">Reference proteome</keyword>
<dbReference type="InterPro" id="IPR015199">
    <property type="entry name" value="DNA_pol_III_delta_C"/>
</dbReference>
<keyword evidence="4 9" id="KW-0548">Nucleotidyltransferase</keyword>
<feature type="domain" description="DNA polymerase III delta subunit C-terminal" evidence="8">
    <location>
        <begin position="318"/>
        <end position="389"/>
    </location>
</feature>
<dbReference type="SUPFAM" id="SSF52540">
    <property type="entry name" value="P-loop containing nucleoside triphosphate hydrolases"/>
    <property type="match status" value="1"/>
</dbReference>
<reference evidence="9 10" key="1">
    <citation type="submission" date="2021-08" db="EMBL/GenBank/DDBJ databases">
        <title>Nocardioides bacterium WL0053 sp. nov., isolated from the sediment.</title>
        <authorList>
            <person name="Wang L."/>
            <person name="Zhang D."/>
            <person name="Zhang A."/>
        </authorList>
    </citation>
    <scope>NUCLEOTIDE SEQUENCE [LARGE SCALE GENOMIC DNA]</scope>
    <source>
        <strain evidence="9 10">WL0053</strain>
    </source>
</reference>
<dbReference type="Gene3D" id="3.40.50.300">
    <property type="entry name" value="P-loop containing nucleotide triphosphate hydrolases"/>
    <property type="match status" value="1"/>
</dbReference>
<dbReference type="PANTHER" id="PTHR11669:SF8">
    <property type="entry name" value="DNA POLYMERASE III SUBUNIT DELTA"/>
    <property type="match status" value="1"/>
</dbReference>
<dbReference type="RefSeq" id="WP_221024103.1">
    <property type="nucleotide sequence ID" value="NZ_JAIEZQ010000001.1"/>
</dbReference>
<keyword evidence="3 9" id="KW-0808">Transferase</keyword>
<dbReference type="EMBL" id="JAIEZQ010000001">
    <property type="protein sequence ID" value="MBY9074427.1"/>
    <property type="molecule type" value="Genomic_DNA"/>
</dbReference>